<dbReference type="Pfam" id="PF00931">
    <property type="entry name" value="NB-ARC"/>
    <property type="match status" value="1"/>
</dbReference>
<protein>
    <submittedName>
        <fullName evidence="2">LuxR family transcriptional regulator</fullName>
    </submittedName>
</protein>
<proteinExistence type="predicted"/>
<evidence type="ECO:0000313" key="2">
    <source>
        <dbReference type="EMBL" id="TRU45830.1"/>
    </source>
</evidence>
<organism evidence="2 3">
    <name type="scientific">Microcystis aeruginosa Ma_QC_Ca_00000000_S207</name>
    <dbReference type="NCBI Taxonomy" id="2486251"/>
    <lineage>
        <taxon>Bacteria</taxon>
        <taxon>Bacillati</taxon>
        <taxon>Cyanobacteriota</taxon>
        <taxon>Cyanophyceae</taxon>
        <taxon>Oscillatoriophycideae</taxon>
        <taxon>Chroococcales</taxon>
        <taxon>Microcystaceae</taxon>
        <taxon>Microcystis</taxon>
    </lineage>
</organism>
<dbReference type="InterPro" id="IPR027417">
    <property type="entry name" value="P-loop_NTPase"/>
</dbReference>
<dbReference type="Gene3D" id="3.40.50.300">
    <property type="entry name" value="P-loop containing nucleotide triphosphate hydrolases"/>
    <property type="match status" value="1"/>
</dbReference>
<dbReference type="Proteomes" id="UP000320293">
    <property type="component" value="Unassembled WGS sequence"/>
</dbReference>
<dbReference type="InterPro" id="IPR002182">
    <property type="entry name" value="NB-ARC"/>
</dbReference>
<evidence type="ECO:0000259" key="1">
    <source>
        <dbReference type="Pfam" id="PF00931"/>
    </source>
</evidence>
<name>A0A552FGH7_MICAE</name>
<dbReference type="SUPFAM" id="SSF52540">
    <property type="entry name" value="P-loop containing nucleoside triphosphate hydrolases"/>
    <property type="match status" value="1"/>
</dbReference>
<gene>
    <name evidence="2" type="ORF">EWV91_14000</name>
</gene>
<comment type="caution">
    <text evidence="2">The sequence shown here is derived from an EMBL/GenBank/DDBJ whole genome shotgun (WGS) entry which is preliminary data.</text>
</comment>
<feature type="domain" description="NB-ARC" evidence="1">
    <location>
        <begin position="100"/>
        <end position="201"/>
    </location>
</feature>
<dbReference type="EMBL" id="SFBF01000263">
    <property type="protein sequence ID" value="TRU45830.1"/>
    <property type="molecule type" value="Genomic_DNA"/>
</dbReference>
<reference evidence="2 3" key="1">
    <citation type="submission" date="2019-01" db="EMBL/GenBank/DDBJ databases">
        <title>Coherence of Microcystis species and biogeography revealed through population genomics.</title>
        <authorList>
            <person name="Perez-Carrascal O.M."/>
            <person name="Terrat Y."/>
            <person name="Giani A."/>
            <person name="Fortin N."/>
            <person name="Tromas N."/>
            <person name="Shapiro B.J."/>
        </authorList>
    </citation>
    <scope>NUCLEOTIDE SEQUENCE [LARGE SCALE GENOMIC DNA]</scope>
    <source>
        <strain evidence="2">Ma_QC_Ca_00000000_S207</strain>
    </source>
</reference>
<dbReference type="AlphaFoldDB" id="A0A552FGH7"/>
<evidence type="ECO:0000313" key="3">
    <source>
        <dbReference type="Proteomes" id="UP000320293"/>
    </source>
</evidence>
<accession>A0A552FGH7</accession>
<dbReference type="GO" id="GO:0043531">
    <property type="term" value="F:ADP binding"/>
    <property type="evidence" value="ECO:0007669"/>
    <property type="project" value="InterPro"/>
</dbReference>
<sequence length="407" mass="46660">MSRSLKINPEYIPKAELALKQKRYTNKSTFAELIPLARATVTKFFTGKPISHENFTTICEKLGLNWQEIALLEENFGKGEIDRKDWGGVTEADFFCGRTEELAEIKRWIIGDKCRLITVFGMAGMGKTALAVELAQGIEGDFDYLIYRSLKQVSPLTELLGDWLEILTNSPRRELPDSIDIRLARLIDKMTYHRCLLLLDDGEEILQSDNLSGRYREEFQDYEKLLRRMGEAPHKSCLVLMSREKPKDIDFLEKRQNTVKSLFLGGLDELSAREMVNKEGGQGTEREIRDFIELYRGNPFFLKLALARIVDIFGGNIAEFLQTGTINFSDIKEMIEVQFQRLSEIEREILEVLAREEEAISVPELRSKLNKPGLTDAVDSLRKRSFVESRDSGFILPNLIQSYVRGL</sequence>